<evidence type="ECO:0000313" key="2">
    <source>
        <dbReference type="Proteomes" id="UP000294963"/>
    </source>
</evidence>
<keyword evidence="2" id="KW-1185">Reference proteome</keyword>
<dbReference type="AlphaFoldDB" id="A0A4R1XWI5"/>
<sequence>MLLDQSLISQYENLLQQAKTLQRPAAEVTIFDSAARKHYENPTTELLSFFLDPNKPHALDRSFYYGLIQSIRENIPAYQDFEFGDFIELCIEQKTSQNSRIDLWLETDTALIVVEAKIHHVQNNPFADYIVWGNAKIEQSLRQSRDMTENANKKVLIPLILCPNGKSQIGGWSGLSYAQLSTQVRKSLAHQMMEQPLSKWGIFARDFLLHLDSYKSAMDIDMDRFKFVHENITQIQALVELREAFYQDIIGHIQLALQCELGEEYEQHLRRHTWPRGPALRFIGNNWKDWSDSALYLHIDQQPLSCSVWMYLQHPTDDAIKFIVEALEQGKHQKDSSGYEGANNEYWFASWEFSHFDLDEVTALICRNHQLLNSIELAKKQNNKQLLQG</sequence>
<dbReference type="Pfam" id="PF14281">
    <property type="entry name" value="PDDEXK_4"/>
    <property type="match status" value="1"/>
</dbReference>
<protein>
    <submittedName>
        <fullName evidence="1">PD-(D/E)XK nuclease superfamily protein</fullName>
    </submittedName>
</protein>
<evidence type="ECO:0000313" key="1">
    <source>
        <dbReference type="EMBL" id="TCM67521.1"/>
    </source>
</evidence>
<gene>
    <name evidence="1" type="ORF">EC844_10835</name>
</gene>
<name>A0A4R1XWI5_ACICA</name>
<dbReference type="OrthoDB" id="6770443at2"/>
<reference evidence="1 2" key="1">
    <citation type="submission" date="2019-03" db="EMBL/GenBank/DDBJ databases">
        <title>Genomic analyses of the natural microbiome of Caenorhabditis elegans.</title>
        <authorList>
            <person name="Samuel B."/>
        </authorList>
    </citation>
    <scope>NUCLEOTIDE SEQUENCE [LARGE SCALE GENOMIC DNA]</scope>
    <source>
        <strain evidence="1 2">JUb89</strain>
    </source>
</reference>
<proteinExistence type="predicted"/>
<comment type="caution">
    <text evidence="1">The sequence shown here is derived from an EMBL/GenBank/DDBJ whole genome shotgun (WGS) entry which is preliminary data.</text>
</comment>
<dbReference type="Proteomes" id="UP000294963">
    <property type="component" value="Unassembled WGS sequence"/>
</dbReference>
<dbReference type="EMBL" id="SLVJ01000008">
    <property type="protein sequence ID" value="TCM67521.1"/>
    <property type="molecule type" value="Genomic_DNA"/>
</dbReference>
<accession>A0A4R1XWI5</accession>
<dbReference type="InterPro" id="IPR029470">
    <property type="entry name" value="PDDEXK_4"/>
</dbReference>
<organism evidence="1 2">
    <name type="scientific">Acinetobacter calcoaceticus</name>
    <dbReference type="NCBI Taxonomy" id="471"/>
    <lineage>
        <taxon>Bacteria</taxon>
        <taxon>Pseudomonadati</taxon>
        <taxon>Pseudomonadota</taxon>
        <taxon>Gammaproteobacteria</taxon>
        <taxon>Moraxellales</taxon>
        <taxon>Moraxellaceae</taxon>
        <taxon>Acinetobacter</taxon>
        <taxon>Acinetobacter calcoaceticus/baumannii complex</taxon>
    </lineage>
</organism>